<dbReference type="STRING" id="394096.DB31_6507"/>
<keyword evidence="6" id="KW-1185">Reference proteome</keyword>
<dbReference type="Pfam" id="PF08545">
    <property type="entry name" value="ACP_syn_III"/>
    <property type="match status" value="1"/>
</dbReference>
<dbReference type="PANTHER" id="PTHR34069:SF2">
    <property type="entry name" value="BETA-KETOACYL-[ACYL-CARRIER-PROTEIN] SYNTHASE III"/>
    <property type="match status" value="1"/>
</dbReference>
<evidence type="ECO:0000259" key="4">
    <source>
        <dbReference type="Pfam" id="PF08545"/>
    </source>
</evidence>
<accession>A0A085WPB9</accession>
<keyword evidence="2" id="KW-0012">Acyltransferase</keyword>
<evidence type="ECO:0000313" key="6">
    <source>
        <dbReference type="Proteomes" id="UP000028725"/>
    </source>
</evidence>
<proteinExistence type="predicted"/>
<keyword evidence="1" id="KW-0808">Transferase</keyword>
<dbReference type="InterPro" id="IPR013747">
    <property type="entry name" value="ACP_syn_III_C"/>
</dbReference>
<dbReference type="OrthoDB" id="5492434at2"/>
<dbReference type="InterPro" id="IPR013751">
    <property type="entry name" value="ACP_syn_III_N"/>
</dbReference>
<gene>
    <name evidence="5" type="ORF">DB31_6507</name>
</gene>
<dbReference type="GO" id="GO:0044550">
    <property type="term" value="P:secondary metabolite biosynthetic process"/>
    <property type="evidence" value="ECO:0007669"/>
    <property type="project" value="TreeGrafter"/>
</dbReference>
<evidence type="ECO:0000256" key="2">
    <source>
        <dbReference type="ARBA" id="ARBA00023315"/>
    </source>
</evidence>
<dbReference type="Pfam" id="PF08541">
    <property type="entry name" value="ACP_syn_III_C"/>
    <property type="match status" value="1"/>
</dbReference>
<name>A0A085WPB9_9BACT</name>
<evidence type="ECO:0000256" key="1">
    <source>
        <dbReference type="ARBA" id="ARBA00022679"/>
    </source>
</evidence>
<dbReference type="CDD" id="cd00830">
    <property type="entry name" value="KAS_III"/>
    <property type="match status" value="1"/>
</dbReference>
<evidence type="ECO:0000313" key="5">
    <source>
        <dbReference type="EMBL" id="KFE69532.1"/>
    </source>
</evidence>
<dbReference type="Proteomes" id="UP000028725">
    <property type="component" value="Unassembled WGS sequence"/>
</dbReference>
<organism evidence="5 6">
    <name type="scientific">Hyalangium minutum</name>
    <dbReference type="NCBI Taxonomy" id="394096"/>
    <lineage>
        <taxon>Bacteria</taxon>
        <taxon>Pseudomonadati</taxon>
        <taxon>Myxococcota</taxon>
        <taxon>Myxococcia</taxon>
        <taxon>Myxococcales</taxon>
        <taxon>Cystobacterineae</taxon>
        <taxon>Archangiaceae</taxon>
        <taxon>Hyalangium</taxon>
    </lineage>
</organism>
<dbReference type="SUPFAM" id="SSF53901">
    <property type="entry name" value="Thiolase-like"/>
    <property type="match status" value="1"/>
</dbReference>
<dbReference type="PATRIC" id="fig|394096.3.peg.2608"/>
<dbReference type="AlphaFoldDB" id="A0A085WPB9"/>
<dbReference type="PANTHER" id="PTHR34069">
    <property type="entry name" value="3-OXOACYL-[ACYL-CARRIER-PROTEIN] SYNTHASE 3"/>
    <property type="match status" value="1"/>
</dbReference>
<dbReference type="GO" id="GO:0006633">
    <property type="term" value="P:fatty acid biosynthetic process"/>
    <property type="evidence" value="ECO:0007669"/>
    <property type="project" value="InterPro"/>
</dbReference>
<dbReference type="RefSeq" id="WP_044186811.1">
    <property type="nucleotide sequence ID" value="NZ_JMCB01000004.1"/>
</dbReference>
<feature type="domain" description="Beta-ketoacyl-[acyl-carrier-protein] synthase III N-terminal" evidence="4">
    <location>
        <begin position="109"/>
        <end position="186"/>
    </location>
</feature>
<reference evidence="5 6" key="1">
    <citation type="submission" date="2014-04" db="EMBL/GenBank/DDBJ databases">
        <title>Genome assembly of Hyalangium minutum DSM 14724.</title>
        <authorList>
            <person name="Sharma G."/>
            <person name="Subramanian S."/>
        </authorList>
    </citation>
    <scope>NUCLEOTIDE SEQUENCE [LARGE SCALE GENOMIC DNA]</scope>
    <source>
        <strain evidence="5 6">DSM 14724</strain>
    </source>
</reference>
<protein>
    <submittedName>
        <fullName evidence="5">3-oxoacyl-[acyl-carrier-protein] synthase, KASIII</fullName>
    </submittedName>
</protein>
<dbReference type="Gene3D" id="3.40.47.10">
    <property type="match status" value="1"/>
</dbReference>
<dbReference type="InterPro" id="IPR016039">
    <property type="entry name" value="Thiolase-like"/>
</dbReference>
<feature type="domain" description="Beta-ketoacyl-[acyl-carrier-protein] synthase III C-terminal" evidence="3">
    <location>
        <begin position="231"/>
        <end position="319"/>
    </location>
</feature>
<sequence length="322" mass="33496">MIPVRILGTSGLLPGRAVSTEEVARQLGRDPAKIEARTGIRTRYWVEPGTRMTDLGVEALRRALDAAKMAPSDLSRIIFVSSSGGDAITPATASMISGALGLAGSCDAFDLNNACMGFLSAFDIAARSIATGMGPVGIVVVECISRALDPSHPRPYLVFGDAAAAAVLGPAREGEGVLSVALANNGTLPPDTVCAQPLFTGKVERVQFVVSKEEILEIALNALGTATNTVLQKAGVELGDIQWVLPHQPNGALLDAIIDRLGLDRTRLIPMVQDVGSVAAVSIPYSLDLLMRTGKVRPGDRILMVGVGAGVSYGALLYQVGG</sequence>
<comment type="caution">
    <text evidence="5">The sequence shown here is derived from an EMBL/GenBank/DDBJ whole genome shotgun (WGS) entry which is preliminary data.</text>
</comment>
<dbReference type="GO" id="GO:0004315">
    <property type="term" value="F:3-oxoacyl-[acyl-carrier-protein] synthase activity"/>
    <property type="evidence" value="ECO:0007669"/>
    <property type="project" value="InterPro"/>
</dbReference>
<dbReference type="EMBL" id="JMCB01000004">
    <property type="protein sequence ID" value="KFE69532.1"/>
    <property type="molecule type" value="Genomic_DNA"/>
</dbReference>
<evidence type="ECO:0000259" key="3">
    <source>
        <dbReference type="Pfam" id="PF08541"/>
    </source>
</evidence>